<feature type="coiled-coil region" evidence="2">
    <location>
        <begin position="123"/>
        <end position="150"/>
    </location>
</feature>
<dbReference type="Proteomes" id="UP000199372">
    <property type="component" value="Unassembled WGS sequence"/>
</dbReference>
<keyword evidence="7" id="KW-1185">Reference proteome</keyword>
<sequence length="389" mass="41575">MTFIRQTILSLIAVAAAVFLWITYVPAAMPWLERVGLADLLGIEATAELQDGGQGGFRRGGATSVVVAEVTEGRIGDRIEAIGDGRAVRAVTLRSEVAGQVTEVIHSENGYVESGDTILRLDSAAERIALERAEILLEDAQDEADRLAQLGDTGAVTEVRLREAQLGLRTAELAVEQAQYDLGQREIASPIAGWLGVIDVAVGDRVSPQETIATITDRSEILIDFQVPERVVSMVTVGKPIEARPLGLSGLALEGEVAAVDNVVDRGSRTLRVQGRIPNDDDRLRAGMAFSVAMEFPGETLLAVDPLSVQWSSDGSYVWAVRDDKAVRVGVTIRQRNSESVVVESADLTLDDAVVIEGVQNLRPGADVSVSAGTRTDGAEAQMTNRARL</sequence>
<dbReference type="GO" id="GO:1990281">
    <property type="term" value="C:efflux pump complex"/>
    <property type="evidence" value="ECO:0007669"/>
    <property type="project" value="TreeGrafter"/>
</dbReference>
<dbReference type="RefSeq" id="WP_091843215.1">
    <property type="nucleotide sequence ID" value="NZ_FOCM01000001.1"/>
</dbReference>
<dbReference type="OrthoDB" id="9806939at2"/>
<gene>
    <name evidence="6" type="ORF">SAMN04488011_101181</name>
</gene>
<feature type="domain" description="Multidrug resistance protein MdtA-like barrel-sandwich hybrid" evidence="4">
    <location>
        <begin position="89"/>
        <end position="216"/>
    </location>
</feature>
<organism evidence="6 7">
    <name type="scientific">Palleronia pelagia</name>
    <dbReference type="NCBI Taxonomy" id="387096"/>
    <lineage>
        <taxon>Bacteria</taxon>
        <taxon>Pseudomonadati</taxon>
        <taxon>Pseudomonadota</taxon>
        <taxon>Alphaproteobacteria</taxon>
        <taxon>Rhodobacterales</taxon>
        <taxon>Roseobacteraceae</taxon>
        <taxon>Palleronia</taxon>
    </lineage>
</organism>
<evidence type="ECO:0000256" key="2">
    <source>
        <dbReference type="SAM" id="Coils"/>
    </source>
</evidence>
<feature type="region of interest" description="Disordered" evidence="3">
    <location>
        <begin position="370"/>
        <end position="389"/>
    </location>
</feature>
<evidence type="ECO:0000256" key="3">
    <source>
        <dbReference type="SAM" id="MobiDB-lite"/>
    </source>
</evidence>
<evidence type="ECO:0000313" key="6">
    <source>
        <dbReference type="EMBL" id="SEM70569.1"/>
    </source>
</evidence>
<dbReference type="Pfam" id="PF25917">
    <property type="entry name" value="BSH_RND"/>
    <property type="match status" value="1"/>
</dbReference>
<accession>A0A1H8ALC8</accession>
<dbReference type="EMBL" id="FOCM01000001">
    <property type="protein sequence ID" value="SEM70569.1"/>
    <property type="molecule type" value="Genomic_DNA"/>
</dbReference>
<dbReference type="SUPFAM" id="SSF111369">
    <property type="entry name" value="HlyD-like secretion proteins"/>
    <property type="match status" value="1"/>
</dbReference>
<proteinExistence type="inferred from homology"/>
<evidence type="ECO:0000259" key="5">
    <source>
        <dbReference type="Pfam" id="PF25954"/>
    </source>
</evidence>
<dbReference type="PANTHER" id="PTHR30469:SF11">
    <property type="entry name" value="BLL4320 PROTEIN"/>
    <property type="match status" value="1"/>
</dbReference>
<dbReference type="PANTHER" id="PTHR30469">
    <property type="entry name" value="MULTIDRUG RESISTANCE PROTEIN MDTA"/>
    <property type="match status" value="1"/>
</dbReference>
<dbReference type="Gene3D" id="2.40.50.100">
    <property type="match status" value="1"/>
</dbReference>
<dbReference type="Gene3D" id="1.10.287.470">
    <property type="entry name" value="Helix hairpin bin"/>
    <property type="match status" value="1"/>
</dbReference>
<dbReference type="InterPro" id="IPR058625">
    <property type="entry name" value="MdtA-like_BSH"/>
</dbReference>
<dbReference type="NCBIfam" id="TIGR01730">
    <property type="entry name" value="RND_mfp"/>
    <property type="match status" value="1"/>
</dbReference>
<name>A0A1H8ALC8_9RHOB</name>
<dbReference type="InterPro" id="IPR006143">
    <property type="entry name" value="RND_pump_MFP"/>
</dbReference>
<evidence type="ECO:0000313" key="7">
    <source>
        <dbReference type="Proteomes" id="UP000199372"/>
    </source>
</evidence>
<protein>
    <submittedName>
        <fullName evidence="6">RND family efflux transporter, MFP subunit</fullName>
    </submittedName>
</protein>
<dbReference type="AlphaFoldDB" id="A0A1H8ALC8"/>
<dbReference type="InterPro" id="IPR058792">
    <property type="entry name" value="Beta-barrel_RND_2"/>
</dbReference>
<evidence type="ECO:0000256" key="1">
    <source>
        <dbReference type="ARBA" id="ARBA00009477"/>
    </source>
</evidence>
<keyword evidence="2" id="KW-0175">Coiled coil</keyword>
<dbReference type="Pfam" id="PF25954">
    <property type="entry name" value="Beta-barrel_RND_2"/>
    <property type="match status" value="1"/>
</dbReference>
<dbReference type="Gene3D" id="2.40.30.170">
    <property type="match status" value="1"/>
</dbReference>
<dbReference type="Gene3D" id="2.40.420.20">
    <property type="match status" value="1"/>
</dbReference>
<evidence type="ECO:0000259" key="4">
    <source>
        <dbReference type="Pfam" id="PF25917"/>
    </source>
</evidence>
<comment type="similarity">
    <text evidence="1">Belongs to the membrane fusion protein (MFP) (TC 8.A.1) family.</text>
</comment>
<reference evidence="7" key="1">
    <citation type="submission" date="2016-10" db="EMBL/GenBank/DDBJ databases">
        <authorList>
            <person name="Varghese N."/>
            <person name="Submissions S."/>
        </authorList>
    </citation>
    <scope>NUCLEOTIDE SEQUENCE [LARGE SCALE GENOMIC DNA]</scope>
    <source>
        <strain evidence="7">DSM 26893</strain>
    </source>
</reference>
<feature type="domain" description="CusB-like beta-barrel" evidence="5">
    <location>
        <begin position="223"/>
        <end position="294"/>
    </location>
</feature>
<dbReference type="GO" id="GO:0015562">
    <property type="term" value="F:efflux transmembrane transporter activity"/>
    <property type="evidence" value="ECO:0007669"/>
    <property type="project" value="TreeGrafter"/>
</dbReference>